<keyword evidence="1" id="KW-0732">Signal</keyword>
<feature type="signal peptide" evidence="1">
    <location>
        <begin position="1"/>
        <end position="22"/>
    </location>
</feature>
<organism evidence="2 3">
    <name type="scientific">Pseudidiomarina sediminum</name>
    <dbReference type="NCBI Taxonomy" id="431675"/>
    <lineage>
        <taxon>Bacteria</taxon>
        <taxon>Pseudomonadati</taxon>
        <taxon>Pseudomonadota</taxon>
        <taxon>Gammaproteobacteria</taxon>
        <taxon>Alteromonadales</taxon>
        <taxon>Idiomarinaceae</taxon>
        <taxon>Pseudidiomarina</taxon>
    </lineage>
</organism>
<keyword evidence="3" id="KW-1185">Reference proteome</keyword>
<name>A0A432Z2G6_9GAMM</name>
<dbReference type="PROSITE" id="PS51257">
    <property type="entry name" value="PROKAR_LIPOPROTEIN"/>
    <property type="match status" value="1"/>
</dbReference>
<dbReference type="AlphaFoldDB" id="A0A432Z2G6"/>
<evidence type="ECO:0000313" key="2">
    <source>
        <dbReference type="EMBL" id="RUO72023.1"/>
    </source>
</evidence>
<dbReference type="Proteomes" id="UP000287022">
    <property type="component" value="Unassembled WGS sequence"/>
</dbReference>
<dbReference type="EMBL" id="PIQE01000003">
    <property type="protein sequence ID" value="RUO72023.1"/>
    <property type="molecule type" value="Genomic_DNA"/>
</dbReference>
<dbReference type="STRING" id="1122124.GCA_000423165_02025"/>
<evidence type="ECO:0000313" key="3">
    <source>
        <dbReference type="Proteomes" id="UP000287022"/>
    </source>
</evidence>
<reference evidence="3" key="1">
    <citation type="journal article" date="2018" name="Front. Microbiol.">
        <title>Genome-Based Analysis Reveals the Taxonomy and Diversity of the Family Idiomarinaceae.</title>
        <authorList>
            <person name="Liu Y."/>
            <person name="Lai Q."/>
            <person name="Shao Z."/>
        </authorList>
    </citation>
    <scope>NUCLEOTIDE SEQUENCE [LARGE SCALE GENOMIC DNA]</scope>
    <source>
        <strain evidence="3">c121</strain>
    </source>
</reference>
<sequence length="198" mass="21833">MPNRYVLSFLALLALSGCQMLATPAHLHVPLGGAAKLQLLTSWQGTPQQELVALTWFHPEQPSQSMQVSSLRERQGITVVGLSPLGQELWRARIQHDGALQSSGLPPFDDPRLMQQVLANLQLASWPIAALQPQLADAKLIETASGRTLLDAEGTPLWRLTHDGQHSQIEHLALGYRLELHLITRETLSTVTDPKEQP</sequence>
<feature type="chain" id="PRO_5018970856" evidence="1">
    <location>
        <begin position="23"/>
        <end position="198"/>
    </location>
</feature>
<evidence type="ECO:0000256" key="1">
    <source>
        <dbReference type="SAM" id="SignalP"/>
    </source>
</evidence>
<dbReference type="Pfam" id="PF11659">
    <property type="entry name" value="DUF3261"/>
    <property type="match status" value="1"/>
</dbReference>
<protein>
    <submittedName>
        <fullName evidence="2">DUF3261 domain-containing protein</fullName>
    </submittedName>
</protein>
<accession>A0A432Z2G6</accession>
<comment type="caution">
    <text evidence="2">The sequence shown here is derived from an EMBL/GenBank/DDBJ whole genome shotgun (WGS) entry which is preliminary data.</text>
</comment>
<proteinExistence type="predicted"/>
<gene>
    <name evidence="2" type="ORF">CWI80_09470</name>
</gene>
<dbReference type="InterPro" id="IPR021675">
    <property type="entry name" value="DUF3261"/>
</dbReference>